<evidence type="ECO:0000313" key="8">
    <source>
        <dbReference type="EMBL" id="KAK2196480.1"/>
    </source>
</evidence>
<dbReference type="InterPro" id="IPR000719">
    <property type="entry name" value="Prot_kinase_dom"/>
</dbReference>
<dbReference type="Gene3D" id="1.10.510.10">
    <property type="entry name" value="Transferase(Phosphotransferase) domain 1"/>
    <property type="match status" value="1"/>
</dbReference>
<dbReference type="GO" id="GO:0005524">
    <property type="term" value="F:ATP binding"/>
    <property type="evidence" value="ECO:0007669"/>
    <property type="project" value="UniProtKB-KW"/>
</dbReference>
<evidence type="ECO:0000256" key="2">
    <source>
        <dbReference type="ARBA" id="ARBA00022679"/>
    </source>
</evidence>
<reference evidence="8" key="1">
    <citation type="journal article" date="2023" name="Nat. Microbiol.">
        <title>Babesia duncani multi-omics identifies virulence factors and drug targets.</title>
        <authorList>
            <person name="Singh P."/>
            <person name="Lonardi S."/>
            <person name="Liang Q."/>
            <person name="Vydyam P."/>
            <person name="Khabirova E."/>
            <person name="Fang T."/>
            <person name="Gihaz S."/>
            <person name="Thekkiniath J."/>
            <person name="Munshi M."/>
            <person name="Abel S."/>
            <person name="Ciampossin L."/>
            <person name="Batugedara G."/>
            <person name="Gupta M."/>
            <person name="Lu X.M."/>
            <person name="Lenz T."/>
            <person name="Chakravarty S."/>
            <person name="Cornillot E."/>
            <person name="Hu Y."/>
            <person name="Ma W."/>
            <person name="Gonzalez L.M."/>
            <person name="Sanchez S."/>
            <person name="Estrada K."/>
            <person name="Sanchez-Flores A."/>
            <person name="Montero E."/>
            <person name="Harb O.S."/>
            <person name="Le Roch K.G."/>
            <person name="Mamoun C.B."/>
        </authorList>
    </citation>
    <scope>NUCLEOTIDE SEQUENCE</scope>
    <source>
        <strain evidence="8">WA1</strain>
    </source>
</reference>
<evidence type="ECO:0000256" key="5">
    <source>
        <dbReference type="ARBA" id="ARBA00022840"/>
    </source>
</evidence>
<feature type="domain" description="Protein kinase" evidence="7">
    <location>
        <begin position="52"/>
        <end position="356"/>
    </location>
</feature>
<dbReference type="EMBL" id="JALLKP010000002">
    <property type="protein sequence ID" value="KAK2196480.1"/>
    <property type="molecule type" value="Genomic_DNA"/>
</dbReference>
<proteinExistence type="predicted"/>
<keyword evidence="4 8" id="KW-0418">Kinase</keyword>
<dbReference type="SMART" id="SM00220">
    <property type="entry name" value="S_TKc"/>
    <property type="match status" value="1"/>
</dbReference>
<dbReference type="SUPFAM" id="SSF56112">
    <property type="entry name" value="Protein kinase-like (PK-like)"/>
    <property type="match status" value="1"/>
</dbReference>
<feature type="compositionally biased region" description="Polar residues" evidence="6">
    <location>
        <begin position="23"/>
        <end position="33"/>
    </location>
</feature>
<dbReference type="Gene3D" id="3.30.200.20">
    <property type="entry name" value="Phosphorylase Kinase, domain 1"/>
    <property type="match status" value="1"/>
</dbReference>
<name>A0AAD9UP79_9APIC</name>
<dbReference type="GeneID" id="94336025"/>
<dbReference type="KEGG" id="bdw:94336025"/>
<keyword evidence="9" id="KW-1185">Reference proteome</keyword>
<dbReference type="GO" id="GO:0004674">
    <property type="term" value="F:protein serine/threonine kinase activity"/>
    <property type="evidence" value="ECO:0007669"/>
    <property type="project" value="UniProtKB-KW"/>
</dbReference>
<protein>
    <submittedName>
        <fullName evidence="8">Bifunctional Protein kinase domain/Protein kinase-like domain superfamily/Serine-threonine-protein kinase</fullName>
    </submittedName>
</protein>
<dbReference type="AlphaFoldDB" id="A0AAD9UP79"/>
<sequence>MDSGYDSKAPITGGYLRKESETNKAPSRSTTLDTESRLFDPSVIATLRSQNYKRVRKLSGGSKLSNYYYIGSELRICNDGKKASDRPVLRNIIDRATGEPKVLKIISKNRIPQSQEGLANWRRLCEKLMNMGRYNNVMRIDNVYESDSSFYTVTEKLGGGELFEFLLREKAIPEDICKYIMRQILHAVHVLHSNNLLHRDIKPENIVFRHPTNSKLPVQDRYELVLIDFDTCKMTNSATADKLEIINGKRRLVGTYGYLAPEIWHGEDYSTASDLWSVGIVLYILMTGVPPVAMDKMFDAKSSHMVLTAAEANGLDFSMPPLMEFPLATDLCKRLLCFDRKRRINSAADALAHPWLADLPGIFNRGTFFTHRGIPQSLDPIRSDPRGNPFGHFQRPSSGNPSQQNDSSAAQRGTHGYKPQKDTGYNMAAHLTSKKRPRVGQSVESVACAILNITQIGNANKMSRIWDGTKVTRASELFTCTTTSATSISGIAHQPAPQEIWE</sequence>
<evidence type="ECO:0000256" key="3">
    <source>
        <dbReference type="ARBA" id="ARBA00022741"/>
    </source>
</evidence>
<keyword evidence="2" id="KW-0808">Transferase</keyword>
<evidence type="ECO:0000313" key="9">
    <source>
        <dbReference type="Proteomes" id="UP001214638"/>
    </source>
</evidence>
<dbReference type="InterPro" id="IPR008271">
    <property type="entry name" value="Ser/Thr_kinase_AS"/>
</dbReference>
<organism evidence="8 9">
    <name type="scientific">Babesia duncani</name>
    <dbReference type="NCBI Taxonomy" id="323732"/>
    <lineage>
        <taxon>Eukaryota</taxon>
        <taxon>Sar</taxon>
        <taxon>Alveolata</taxon>
        <taxon>Apicomplexa</taxon>
        <taxon>Aconoidasida</taxon>
        <taxon>Piroplasmida</taxon>
        <taxon>Babesiidae</taxon>
        <taxon>Babesia</taxon>
    </lineage>
</organism>
<evidence type="ECO:0000256" key="6">
    <source>
        <dbReference type="SAM" id="MobiDB-lite"/>
    </source>
</evidence>
<dbReference type="InterPro" id="IPR050205">
    <property type="entry name" value="CDPK_Ser/Thr_kinases"/>
</dbReference>
<keyword evidence="1" id="KW-0723">Serine/threonine-protein kinase</keyword>
<dbReference type="PROSITE" id="PS00108">
    <property type="entry name" value="PROTEIN_KINASE_ST"/>
    <property type="match status" value="1"/>
</dbReference>
<gene>
    <name evidence="8" type="ORF">BdWA1_001727</name>
</gene>
<dbReference type="Proteomes" id="UP001214638">
    <property type="component" value="Unassembled WGS sequence"/>
</dbReference>
<keyword evidence="3" id="KW-0547">Nucleotide-binding</keyword>
<dbReference type="PANTHER" id="PTHR24349">
    <property type="entry name" value="SERINE/THREONINE-PROTEIN KINASE"/>
    <property type="match status" value="1"/>
</dbReference>
<feature type="region of interest" description="Disordered" evidence="6">
    <location>
        <begin position="1"/>
        <end position="34"/>
    </location>
</feature>
<dbReference type="Pfam" id="PF00069">
    <property type="entry name" value="Pkinase"/>
    <property type="match status" value="1"/>
</dbReference>
<feature type="compositionally biased region" description="Polar residues" evidence="6">
    <location>
        <begin position="395"/>
        <end position="411"/>
    </location>
</feature>
<dbReference type="InterPro" id="IPR011009">
    <property type="entry name" value="Kinase-like_dom_sf"/>
</dbReference>
<dbReference type="RefSeq" id="XP_067803322.1">
    <property type="nucleotide sequence ID" value="XM_067946758.1"/>
</dbReference>
<comment type="caution">
    <text evidence="8">The sequence shown here is derived from an EMBL/GenBank/DDBJ whole genome shotgun (WGS) entry which is preliminary data.</text>
</comment>
<accession>A0AAD9UP79</accession>
<keyword evidence="5" id="KW-0067">ATP-binding</keyword>
<dbReference type="PROSITE" id="PS50011">
    <property type="entry name" value="PROTEIN_KINASE_DOM"/>
    <property type="match status" value="1"/>
</dbReference>
<evidence type="ECO:0000259" key="7">
    <source>
        <dbReference type="PROSITE" id="PS50011"/>
    </source>
</evidence>
<evidence type="ECO:0000256" key="1">
    <source>
        <dbReference type="ARBA" id="ARBA00022527"/>
    </source>
</evidence>
<feature type="region of interest" description="Disordered" evidence="6">
    <location>
        <begin position="374"/>
        <end position="425"/>
    </location>
</feature>
<evidence type="ECO:0000256" key="4">
    <source>
        <dbReference type="ARBA" id="ARBA00022777"/>
    </source>
</evidence>